<sequence length="119" mass="12870">MLDQINRPTDCEAKNVCTEKGGYCTKDCPDGQHVPGLCEGQGCVCCFSSECSAEQDCTDIGGYCTHNCIEGTEVEGLCTETGCRCCVPPRECRSALWLLLLNSTLMDAGECLAMHRCTQ</sequence>
<dbReference type="Proteomes" id="UP000324222">
    <property type="component" value="Unassembled WGS sequence"/>
</dbReference>
<name>A0A5B7JM14_PORTR</name>
<evidence type="ECO:0000313" key="2">
    <source>
        <dbReference type="Proteomes" id="UP000324222"/>
    </source>
</evidence>
<comment type="caution">
    <text evidence="1">The sequence shown here is derived from an EMBL/GenBank/DDBJ whole genome shotgun (WGS) entry which is preliminary data.</text>
</comment>
<dbReference type="OrthoDB" id="6373008at2759"/>
<dbReference type="EMBL" id="VSRR010111589">
    <property type="protein sequence ID" value="MPC97820.1"/>
    <property type="molecule type" value="Genomic_DNA"/>
</dbReference>
<protein>
    <submittedName>
        <fullName evidence="1">Uncharacterized protein</fullName>
    </submittedName>
</protein>
<proteinExistence type="predicted"/>
<gene>
    <name evidence="1" type="ORF">E2C01_093155</name>
</gene>
<accession>A0A5B7JM14</accession>
<dbReference type="AlphaFoldDB" id="A0A5B7JM14"/>
<organism evidence="1 2">
    <name type="scientific">Portunus trituberculatus</name>
    <name type="common">Swimming crab</name>
    <name type="synonym">Neptunus trituberculatus</name>
    <dbReference type="NCBI Taxonomy" id="210409"/>
    <lineage>
        <taxon>Eukaryota</taxon>
        <taxon>Metazoa</taxon>
        <taxon>Ecdysozoa</taxon>
        <taxon>Arthropoda</taxon>
        <taxon>Crustacea</taxon>
        <taxon>Multicrustacea</taxon>
        <taxon>Malacostraca</taxon>
        <taxon>Eumalacostraca</taxon>
        <taxon>Eucarida</taxon>
        <taxon>Decapoda</taxon>
        <taxon>Pleocyemata</taxon>
        <taxon>Brachyura</taxon>
        <taxon>Eubrachyura</taxon>
        <taxon>Portunoidea</taxon>
        <taxon>Portunidae</taxon>
        <taxon>Portuninae</taxon>
        <taxon>Portunus</taxon>
    </lineage>
</organism>
<keyword evidence="2" id="KW-1185">Reference proteome</keyword>
<evidence type="ECO:0000313" key="1">
    <source>
        <dbReference type="EMBL" id="MPC97820.1"/>
    </source>
</evidence>
<reference evidence="1 2" key="1">
    <citation type="submission" date="2019-05" db="EMBL/GenBank/DDBJ databases">
        <title>Another draft genome of Portunus trituberculatus and its Hox gene families provides insights of decapod evolution.</title>
        <authorList>
            <person name="Jeong J.-H."/>
            <person name="Song I."/>
            <person name="Kim S."/>
            <person name="Choi T."/>
            <person name="Kim D."/>
            <person name="Ryu S."/>
            <person name="Kim W."/>
        </authorList>
    </citation>
    <scope>NUCLEOTIDE SEQUENCE [LARGE SCALE GENOMIC DNA]</scope>
    <source>
        <tissue evidence="1">Muscle</tissue>
    </source>
</reference>